<keyword evidence="1" id="KW-1133">Transmembrane helix</keyword>
<feature type="transmembrane region" description="Helical" evidence="1">
    <location>
        <begin position="20"/>
        <end position="53"/>
    </location>
</feature>
<dbReference type="AlphaFoldDB" id="A0A6J7FMW0"/>
<keyword evidence="1" id="KW-0472">Membrane</keyword>
<feature type="transmembrane region" description="Helical" evidence="1">
    <location>
        <begin position="211"/>
        <end position="231"/>
    </location>
</feature>
<feature type="transmembrane region" description="Helical" evidence="1">
    <location>
        <begin position="86"/>
        <end position="107"/>
    </location>
</feature>
<dbReference type="PROSITE" id="PS51257">
    <property type="entry name" value="PROKAR_LIPOPROTEIN"/>
    <property type="match status" value="1"/>
</dbReference>
<protein>
    <submittedName>
        <fullName evidence="2">Unannotated protein</fullName>
    </submittedName>
</protein>
<accession>A0A6J7FMW0</accession>
<feature type="transmembrane region" description="Helical" evidence="1">
    <location>
        <begin position="243"/>
        <end position="261"/>
    </location>
</feature>
<reference evidence="2" key="1">
    <citation type="submission" date="2020-05" db="EMBL/GenBank/DDBJ databases">
        <authorList>
            <person name="Chiriac C."/>
            <person name="Salcher M."/>
            <person name="Ghai R."/>
            <person name="Kavagutti S V."/>
        </authorList>
    </citation>
    <scope>NUCLEOTIDE SEQUENCE</scope>
</reference>
<sequence>MTPKRVATPAALPLIRIHIVTWAVVVACGLLAVFSISAWPLIIFCVVGVAAIIRQRSTTTFGIAASILLHLAAVAVLIQLAPLTRLPLALTVSVCLVLEGLVVGFVISRFARWPGRQSLLALARYSLFFVTPIIASVVMTFSLLIGRSGVAWAMGNDSPANVSSARILFADGGVNSRLHFNGSPEPHSLLTVVAGPGRWTVSSWDLLAYDISAYAQLWFLLIVATAALSALVAKQAMPQRSPLWFGIVSANAIALVPLTWFVAGYSILFGFFNATLSVVILLCSWLVARGQSVSPGIRLSALGMASLALLATWGPLAIIPVALGIHALWQFICSARSAQTHARRRFWIPGAVFAVSATYIALVTVPDLLSSASALGNDGGIMTLSPRIVGLSAAVLIVTAAIYSMVERSPRLFIDSFLVTLLGAGALAFLVFQRRAQPDLWGYYPVKFAWIMMTIFGIVSLSIILALVARVRYRGLIFGGIASVMALGIGVAIASIPDIRARVFDALPLLAVAGIPSPHPADPAARFMMRNKEDGVNTIAVNALTPTEDGFINLWLFQMEPLKNNLDVRIFAYGLDANNTSQVCTAISKLTPPVRILTSEAGLRERLVAQCPSEIVDIVAPSR</sequence>
<feature type="transmembrane region" description="Helical" evidence="1">
    <location>
        <begin position="385"/>
        <end position="405"/>
    </location>
</feature>
<feature type="transmembrane region" description="Helical" evidence="1">
    <location>
        <begin position="346"/>
        <end position="365"/>
    </location>
</feature>
<dbReference type="EMBL" id="CAFBMB010000033">
    <property type="protein sequence ID" value="CAB4894705.1"/>
    <property type="molecule type" value="Genomic_DNA"/>
</dbReference>
<evidence type="ECO:0000256" key="1">
    <source>
        <dbReference type="SAM" id="Phobius"/>
    </source>
</evidence>
<feature type="transmembrane region" description="Helical" evidence="1">
    <location>
        <begin position="448"/>
        <end position="469"/>
    </location>
</feature>
<feature type="transmembrane region" description="Helical" evidence="1">
    <location>
        <begin position="476"/>
        <end position="496"/>
    </location>
</feature>
<feature type="transmembrane region" description="Helical" evidence="1">
    <location>
        <begin position="267"/>
        <end position="288"/>
    </location>
</feature>
<feature type="transmembrane region" description="Helical" evidence="1">
    <location>
        <begin position="60"/>
        <end position="80"/>
    </location>
</feature>
<proteinExistence type="predicted"/>
<feature type="transmembrane region" description="Helical" evidence="1">
    <location>
        <begin position="412"/>
        <end position="432"/>
    </location>
</feature>
<keyword evidence="1" id="KW-0812">Transmembrane</keyword>
<gene>
    <name evidence="2" type="ORF">UFOPK3516_00621</name>
</gene>
<feature type="transmembrane region" description="Helical" evidence="1">
    <location>
        <begin position="119"/>
        <end position="145"/>
    </location>
</feature>
<name>A0A6J7FMW0_9ZZZZ</name>
<organism evidence="2">
    <name type="scientific">freshwater metagenome</name>
    <dbReference type="NCBI Taxonomy" id="449393"/>
    <lineage>
        <taxon>unclassified sequences</taxon>
        <taxon>metagenomes</taxon>
        <taxon>ecological metagenomes</taxon>
    </lineage>
</organism>
<evidence type="ECO:0000313" key="2">
    <source>
        <dbReference type="EMBL" id="CAB4894705.1"/>
    </source>
</evidence>